<evidence type="ECO:0000313" key="4">
    <source>
        <dbReference type="EMBL" id="WOO83701.1"/>
    </source>
</evidence>
<reference evidence="4" key="1">
    <citation type="submission" date="2023-10" db="EMBL/GenBank/DDBJ databases">
        <authorList>
            <person name="Noh H."/>
        </authorList>
    </citation>
    <scope>NUCLEOTIDE SEQUENCE</scope>
    <source>
        <strain evidence="4">DUCC4014</strain>
    </source>
</reference>
<dbReference type="GO" id="GO:0000724">
    <property type="term" value="P:double-strand break repair via homologous recombination"/>
    <property type="evidence" value="ECO:0007669"/>
    <property type="project" value="TreeGrafter"/>
</dbReference>
<dbReference type="PANTHER" id="PTHR46457">
    <property type="entry name" value="DNA REPAIR PROTEIN RAD51 HOMOLOG 4"/>
    <property type="match status" value="1"/>
</dbReference>
<dbReference type="GO" id="GO:0042148">
    <property type="term" value="P:DNA strand invasion"/>
    <property type="evidence" value="ECO:0007669"/>
    <property type="project" value="TreeGrafter"/>
</dbReference>
<feature type="domain" description="RecA family profile 1" evidence="3">
    <location>
        <begin position="20"/>
        <end position="181"/>
    </location>
</feature>
<dbReference type="RefSeq" id="XP_062629727.1">
    <property type="nucleotide sequence ID" value="XM_062773743.1"/>
</dbReference>
<accession>A0AAF0YFL4</accession>
<dbReference type="GO" id="GO:0140664">
    <property type="term" value="F:ATP-dependent DNA damage sensor activity"/>
    <property type="evidence" value="ECO:0007669"/>
    <property type="project" value="InterPro"/>
</dbReference>
<dbReference type="GeneID" id="87810396"/>
<dbReference type="GO" id="GO:0003697">
    <property type="term" value="F:single-stranded DNA binding"/>
    <property type="evidence" value="ECO:0007669"/>
    <property type="project" value="TreeGrafter"/>
</dbReference>
<gene>
    <name evidence="4" type="primary">rhp51</name>
    <name evidence="4" type="ORF">LOC62_05G007223</name>
</gene>
<sequence length="338" mass="34486">MLLKRLPLPAHLQPLVPLLAPAFAGFGAAGVDDALAAFGVGVLQLAGPPRVGKTLLALHAALRVLLADAEATAHWLDTEGAFNASRAAAVLAAYGVEGEEAGAVLDRLTVSRVFTPDALFDVLGGIDARAKVLVLDNAGALFRDGLMGSSAEGHATMVSAMETLASLTHTRGLLTLVLNATASASPTNPASVFTATTLKPALGASFPFTCDVELLLQDSARVFGLADEGERERAGKAGLRIVVEVVKSRVSTSGVWAVVDTDGTALFDVVPPPRDDETTAARSAGYITGRPAIGPLAATLAGGSNKPNQRAILRAHQVGLEADAAAARGRGTANAGPR</sequence>
<dbReference type="EMBL" id="CP086718">
    <property type="protein sequence ID" value="WOO83701.1"/>
    <property type="molecule type" value="Genomic_DNA"/>
</dbReference>
<organism evidence="4 5">
    <name type="scientific">Vanrija pseudolonga</name>
    <dbReference type="NCBI Taxonomy" id="143232"/>
    <lineage>
        <taxon>Eukaryota</taxon>
        <taxon>Fungi</taxon>
        <taxon>Dikarya</taxon>
        <taxon>Basidiomycota</taxon>
        <taxon>Agaricomycotina</taxon>
        <taxon>Tremellomycetes</taxon>
        <taxon>Trichosporonales</taxon>
        <taxon>Trichosporonaceae</taxon>
        <taxon>Vanrija</taxon>
    </lineage>
</organism>
<evidence type="ECO:0000256" key="2">
    <source>
        <dbReference type="ARBA" id="ARBA00023242"/>
    </source>
</evidence>
<evidence type="ECO:0000256" key="1">
    <source>
        <dbReference type="ARBA" id="ARBA00004123"/>
    </source>
</evidence>
<dbReference type="PANTHER" id="PTHR46457:SF1">
    <property type="entry name" value="DNA REPAIR PROTEIN RAD51 HOMOLOG 4"/>
    <property type="match status" value="1"/>
</dbReference>
<dbReference type="SUPFAM" id="SSF52540">
    <property type="entry name" value="P-loop containing nucleoside triphosphate hydrolases"/>
    <property type="match status" value="1"/>
</dbReference>
<keyword evidence="5" id="KW-1185">Reference proteome</keyword>
<dbReference type="GO" id="GO:0005815">
    <property type="term" value="C:microtubule organizing center"/>
    <property type="evidence" value="ECO:0007669"/>
    <property type="project" value="TreeGrafter"/>
</dbReference>
<comment type="subcellular location">
    <subcellularLocation>
        <location evidence="1">Nucleus</location>
    </subcellularLocation>
</comment>
<dbReference type="Gene3D" id="3.40.50.300">
    <property type="entry name" value="P-loop containing nucleotide triphosphate hydrolases"/>
    <property type="match status" value="1"/>
</dbReference>
<dbReference type="GO" id="GO:0000723">
    <property type="term" value="P:telomere maintenance"/>
    <property type="evidence" value="ECO:0007669"/>
    <property type="project" value="TreeGrafter"/>
</dbReference>
<name>A0AAF0YFL4_9TREE</name>
<dbReference type="GO" id="GO:0005524">
    <property type="term" value="F:ATP binding"/>
    <property type="evidence" value="ECO:0007669"/>
    <property type="project" value="InterPro"/>
</dbReference>
<dbReference type="InterPro" id="IPR051988">
    <property type="entry name" value="HRR_RAD51_Paralog"/>
</dbReference>
<dbReference type="GO" id="GO:0005657">
    <property type="term" value="C:replication fork"/>
    <property type="evidence" value="ECO:0007669"/>
    <property type="project" value="TreeGrafter"/>
</dbReference>
<dbReference type="PROSITE" id="PS50162">
    <property type="entry name" value="RECA_2"/>
    <property type="match status" value="1"/>
</dbReference>
<protein>
    <submittedName>
        <fullName evidence="4">DNA repair protein rhp51</fullName>
    </submittedName>
</protein>
<dbReference type="AlphaFoldDB" id="A0AAF0YFL4"/>
<dbReference type="InterPro" id="IPR027417">
    <property type="entry name" value="P-loop_NTPase"/>
</dbReference>
<proteinExistence type="predicted"/>
<dbReference type="InterPro" id="IPR013632">
    <property type="entry name" value="Rad51_C"/>
</dbReference>
<dbReference type="InterPro" id="IPR020588">
    <property type="entry name" value="RecA_ATP-bd"/>
</dbReference>
<evidence type="ECO:0000313" key="5">
    <source>
        <dbReference type="Proteomes" id="UP000827549"/>
    </source>
</evidence>
<dbReference type="Pfam" id="PF08423">
    <property type="entry name" value="Rad51"/>
    <property type="match status" value="1"/>
</dbReference>
<dbReference type="Proteomes" id="UP000827549">
    <property type="component" value="Chromosome 5"/>
</dbReference>
<evidence type="ECO:0000259" key="3">
    <source>
        <dbReference type="PROSITE" id="PS50162"/>
    </source>
</evidence>
<dbReference type="GO" id="GO:0000400">
    <property type="term" value="F:four-way junction DNA binding"/>
    <property type="evidence" value="ECO:0007669"/>
    <property type="project" value="TreeGrafter"/>
</dbReference>
<keyword evidence="2" id="KW-0539">Nucleus</keyword>
<dbReference type="GO" id="GO:0007131">
    <property type="term" value="P:reciprocal meiotic recombination"/>
    <property type="evidence" value="ECO:0007669"/>
    <property type="project" value="TreeGrafter"/>
</dbReference>
<dbReference type="GO" id="GO:0033063">
    <property type="term" value="C:Rad51B-Rad51C-Rad51D-XRCC2 complex"/>
    <property type="evidence" value="ECO:0007669"/>
    <property type="project" value="TreeGrafter"/>
</dbReference>